<dbReference type="RefSeq" id="WP_065041836.1">
    <property type="nucleotide sequence ID" value="NZ_LZME01000131.1"/>
</dbReference>
<dbReference type="AlphaFoldDB" id="A0AA91EVK2"/>
<dbReference type="Proteomes" id="UP000093712">
    <property type="component" value="Unassembled WGS sequence"/>
</dbReference>
<sequence>MTAAVHLDHDGAVRLLAAILAGVPHLPGAACAGIWSAFDAAEPGEEPADVDYRHRTALATCRRCPALDRCAEWAAGLRGRDRPDGIIAGQIPQRKKETTP</sequence>
<comment type="caution">
    <text evidence="2">The sequence shown here is derived from an EMBL/GenBank/DDBJ whole genome shotgun (WGS) entry which is preliminary data.</text>
</comment>
<reference evidence="2 3" key="1">
    <citation type="submission" date="2016-06" db="EMBL/GenBank/DDBJ databases">
        <authorList>
            <person name="Sutton G."/>
            <person name="Brinkac L."/>
            <person name="Sanka R."/>
            <person name="Adams M."/>
            <person name="Lau E."/>
            <person name="Garcia-Basteiro A."/>
            <person name="Lopez-Varela E."/>
            <person name="Palencia S."/>
        </authorList>
    </citation>
    <scope>NUCLEOTIDE SEQUENCE [LARGE SCALE GENOMIC DNA]</scope>
    <source>
        <strain evidence="2 3">1211594.5</strain>
    </source>
</reference>
<protein>
    <recommendedName>
        <fullName evidence="1">4Fe-4S Wbl-type domain-containing protein</fullName>
    </recommendedName>
</protein>
<gene>
    <name evidence="2" type="ORF">A5649_09775</name>
</gene>
<name>A0AA91EVK2_9MYCO</name>
<evidence type="ECO:0000259" key="1">
    <source>
        <dbReference type="PROSITE" id="PS51674"/>
    </source>
</evidence>
<evidence type="ECO:0000313" key="2">
    <source>
        <dbReference type="EMBL" id="OBK82134.1"/>
    </source>
</evidence>
<dbReference type="InterPro" id="IPR034768">
    <property type="entry name" value="4FE4S_WBL"/>
</dbReference>
<organism evidence="2 3">
    <name type="scientific">Mycolicibacter heraklionensis</name>
    <dbReference type="NCBI Taxonomy" id="512402"/>
    <lineage>
        <taxon>Bacteria</taxon>
        <taxon>Bacillati</taxon>
        <taxon>Actinomycetota</taxon>
        <taxon>Actinomycetes</taxon>
        <taxon>Mycobacteriales</taxon>
        <taxon>Mycobacteriaceae</taxon>
        <taxon>Mycolicibacter</taxon>
    </lineage>
</organism>
<proteinExistence type="predicted"/>
<evidence type="ECO:0000313" key="3">
    <source>
        <dbReference type="Proteomes" id="UP000093712"/>
    </source>
</evidence>
<accession>A0AA91EVK2</accession>
<dbReference type="EMBL" id="LZME01000131">
    <property type="protein sequence ID" value="OBK82134.1"/>
    <property type="molecule type" value="Genomic_DNA"/>
</dbReference>
<feature type="domain" description="4Fe-4S Wbl-type" evidence="1">
    <location>
        <begin position="30"/>
        <end position="97"/>
    </location>
</feature>
<dbReference type="PROSITE" id="PS51674">
    <property type="entry name" value="4FE4S_WBL"/>
    <property type="match status" value="1"/>
</dbReference>